<accession>A0A6M3Y8P8</accession>
<protein>
    <recommendedName>
        <fullName evidence="2">Terminase</fullName>
    </recommendedName>
</protein>
<organism evidence="1">
    <name type="scientific">viral metagenome</name>
    <dbReference type="NCBI Taxonomy" id="1070528"/>
    <lineage>
        <taxon>unclassified sequences</taxon>
        <taxon>metagenomes</taxon>
        <taxon>organismal metagenomes</taxon>
    </lineage>
</organism>
<name>A0A6M3Y8P8_9ZZZZ</name>
<dbReference type="EMBL" id="MT145199">
    <property type="protein sequence ID" value="QJI05426.1"/>
    <property type="molecule type" value="Genomic_DNA"/>
</dbReference>
<evidence type="ECO:0000313" key="1">
    <source>
        <dbReference type="EMBL" id="QJI05426.1"/>
    </source>
</evidence>
<proteinExistence type="predicted"/>
<sequence length="221" mass="25977">MPNPTHCHYDRNDRSTMLYFADGTFFKAWIKGGVCFPTRYKTKSGGIDNMGFIVLGVQDIEKGTIKIYEQMPWITVNNILSAPDDPSLPTNAMKYPGLALWLRMVWSKYFAEKFYYHQPEYLSDVFKEAINRNDMIKPKPQMIELEISRETQYLDSVWHAVKSDRLIIDEETELGKDLKAQMKDDQYMPPSIQALGCCLMAFERFIYRKQRERPLQEVWFA</sequence>
<gene>
    <name evidence="1" type="ORF">MM415B03542_0013</name>
</gene>
<dbReference type="AlphaFoldDB" id="A0A6M3Y8P8"/>
<evidence type="ECO:0008006" key="2">
    <source>
        <dbReference type="Google" id="ProtNLM"/>
    </source>
</evidence>
<reference evidence="1" key="1">
    <citation type="submission" date="2020-03" db="EMBL/GenBank/DDBJ databases">
        <title>The deep terrestrial virosphere.</title>
        <authorList>
            <person name="Holmfeldt K."/>
            <person name="Nilsson E."/>
            <person name="Simone D."/>
            <person name="Lopez-Fernandez M."/>
            <person name="Wu X."/>
            <person name="de Brujin I."/>
            <person name="Lundin D."/>
            <person name="Andersson A."/>
            <person name="Bertilsson S."/>
            <person name="Dopson M."/>
        </authorList>
    </citation>
    <scope>NUCLEOTIDE SEQUENCE</scope>
    <source>
        <strain evidence="1">MM415B03542</strain>
    </source>
</reference>